<comment type="caution">
    <text evidence="1">The sequence shown here is derived from an EMBL/GenBank/DDBJ whole genome shotgun (WGS) entry which is preliminary data.</text>
</comment>
<dbReference type="Proteomes" id="UP000054911">
    <property type="component" value="Unassembled WGS sequence"/>
</dbReference>
<name>A0A158BHD1_9BURK</name>
<dbReference type="AlphaFoldDB" id="A0A158BHD1"/>
<evidence type="ECO:0000313" key="1">
    <source>
        <dbReference type="EMBL" id="SAK69484.1"/>
    </source>
</evidence>
<dbReference type="OrthoDB" id="9032255at2"/>
<dbReference type="Gene3D" id="3.30.2220.20">
    <property type="entry name" value="Phage tail assembly chaperone gp13-like"/>
    <property type="match status" value="1"/>
</dbReference>
<evidence type="ECO:0000313" key="2">
    <source>
        <dbReference type="Proteomes" id="UP000054911"/>
    </source>
</evidence>
<sequence>MNKEQILAAFAPQVVEEPVKALGGATVRFRELSGAARDALYDSAKSGGGNSGFEATLIAATVVDENDTPMFSEDDVTAMRSGRAPLLEELSQIAMRLNALGQRAQEEASKN</sequence>
<dbReference type="InterPro" id="IPR038556">
    <property type="entry name" value="TAC_Gp13-like_sf"/>
</dbReference>
<organism evidence="1 2">
    <name type="scientific">Caballeronia pedi</name>
    <dbReference type="NCBI Taxonomy" id="1777141"/>
    <lineage>
        <taxon>Bacteria</taxon>
        <taxon>Pseudomonadati</taxon>
        <taxon>Pseudomonadota</taxon>
        <taxon>Betaproteobacteria</taxon>
        <taxon>Burkholderiales</taxon>
        <taxon>Burkholderiaceae</taxon>
        <taxon>Caballeronia</taxon>
    </lineage>
</organism>
<reference evidence="1" key="1">
    <citation type="submission" date="2016-01" db="EMBL/GenBank/DDBJ databases">
        <authorList>
            <person name="Peeters C."/>
        </authorList>
    </citation>
    <scope>NUCLEOTIDE SEQUENCE [LARGE SCALE GENOMIC DNA]</scope>
    <source>
        <strain evidence="1">LMG 29323</strain>
    </source>
</reference>
<accession>A0A158BHD1</accession>
<gene>
    <name evidence="1" type="ORF">AWB80_03571</name>
</gene>
<proteinExistence type="predicted"/>
<protein>
    <recommendedName>
        <fullName evidence="3">Phage tail protein</fullName>
    </recommendedName>
</protein>
<keyword evidence="2" id="KW-1185">Reference proteome</keyword>
<dbReference type="EMBL" id="FCOE02000010">
    <property type="protein sequence ID" value="SAK69484.1"/>
    <property type="molecule type" value="Genomic_DNA"/>
</dbReference>
<evidence type="ECO:0008006" key="3">
    <source>
        <dbReference type="Google" id="ProtNLM"/>
    </source>
</evidence>
<dbReference type="STRING" id="1777141.AWB80_03571"/>
<dbReference type="RefSeq" id="WP_061175989.1">
    <property type="nucleotide sequence ID" value="NZ_FCOE02000010.1"/>
</dbReference>